<dbReference type="EMBL" id="GDJX01026477">
    <property type="protein sequence ID" value="JAT41459.1"/>
    <property type="molecule type" value="Transcribed_RNA"/>
</dbReference>
<gene>
    <name evidence="3" type="primary">UBC32_5</name>
    <name evidence="2" type="synonym">UBC32_7</name>
    <name evidence="3" type="ORF">g.103064</name>
    <name evidence="2" type="ORF">g.103069</name>
</gene>
<sequence>MENAQVNHVTPSAVAAMDEVPNQNIDFGGPEVEQRIMEDARVVRLNVGSGWLRVSFSAGVTLTRRMPNLEPTGQPPVSIARVQKHADQQLLTYAAVGLTIAIVVLLVRKFIKSSDLAGYTDGL</sequence>
<reference evidence="3" key="1">
    <citation type="submission" date="2015-07" db="EMBL/GenBank/DDBJ databases">
        <title>Transcriptome Assembly of Anthurium amnicola.</title>
        <authorList>
            <person name="Suzuki J."/>
        </authorList>
    </citation>
    <scope>NUCLEOTIDE SEQUENCE</scope>
</reference>
<evidence type="ECO:0000313" key="2">
    <source>
        <dbReference type="EMBL" id="JAT41459.1"/>
    </source>
</evidence>
<keyword evidence="1" id="KW-1133">Transmembrane helix</keyword>
<keyword evidence="1" id="KW-0812">Transmembrane</keyword>
<evidence type="ECO:0000256" key="1">
    <source>
        <dbReference type="SAM" id="Phobius"/>
    </source>
</evidence>
<accession>A0A1D1Z6T1</accession>
<dbReference type="EMBL" id="GDJX01005362">
    <property type="protein sequence ID" value="JAT62574.1"/>
    <property type="molecule type" value="Transcribed_RNA"/>
</dbReference>
<feature type="transmembrane region" description="Helical" evidence="1">
    <location>
        <begin position="90"/>
        <end position="111"/>
    </location>
</feature>
<name>A0A1D1Z6T1_9ARAE</name>
<protein>
    <submittedName>
        <fullName evidence="3">Ubiquitin-conjugating enzyme E2 32</fullName>
    </submittedName>
</protein>
<evidence type="ECO:0000313" key="3">
    <source>
        <dbReference type="EMBL" id="JAT62574.1"/>
    </source>
</evidence>
<proteinExistence type="predicted"/>
<dbReference type="AlphaFoldDB" id="A0A1D1Z6T1"/>
<keyword evidence="1" id="KW-0472">Membrane</keyword>
<organism evidence="3">
    <name type="scientific">Anthurium amnicola</name>
    <dbReference type="NCBI Taxonomy" id="1678845"/>
    <lineage>
        <taxon>Eukaryota</taxon>
        <taxon>Viridiplantae</taxon>
        <taxon>Streptophyta</taxon>
        <taxon>Embryophyta</taxon>
        <taxon>Tracheophyta</taxon>
        <taxon>Spermatophyta</taxon>
        <taxon>Magnoliopsida</taxon>
        <taxon>Liliopsida</taxon>
        <taxon>Araceae</taxon>
        <taxon>Pothoideae</taxon>
        <taxon>Potheae</taxon>
        <taxon>Anthurium</taxon>
    </lineage>
</organism>